<dbReference type="Pfam" id="PF01022">
    <property type="entry name" value="HTH_5"/>
    <property type="match status" value="1"/>
</dbReference>
<keyword evidence="6" id="KW-1185">Reference proteome</keyword>
<dbReference type="PROSITE" id="PS50987">
    <property type="entry name" value="HTH_ARSR_2"/>
    <property type="match status" value="1"/>
</dbReference>
<evidence type="ECO:0000256" key="3">
    <source>
        <dbReference type="ARBA" id="ARBA00023163"/>
    </source>
</evidence>
<dbReference type="InterPro" id="IPR036388">
    <property type="entry name" value="WH-like_DNA-bd_sf"/>
</dbReference>
<dbReference type="InterPro" id="IPR051081">
    <property type="entry name" value="HTH_MetalResp_TranReg"/>
</dbReference>
<dbReference type="SUPFAM" id="SSF46785">
    <property type="entry name" value="Winged helix' DNA-binding domain"/>
    <property type="match status" value="1"/>
</dbReference>
<dbReference type="PANTHER" id="PTHR33154">
    <property type="entry name" value="TRANSCRIPTIONAL REGULATOR, ARSR FAMILY"/>
    <property type="match status" value="1"/>
</dbReference>
<dbReference type="OrthoDB" id="9798835at2"/>
<dbReference type="InterPro" id="IPR036390">
    <property type="entry name" value="WH_DNA-bd_sf"/>
</dbReference>
<dbReference type="PRINTS" id="PR00778">
    <property type="entry name" value="HTHARSR"/>
</dbReference>
<dbReference type="HOGENOM" id="CLU_097806_3_5_0"/>
<evidence type="ECO:0000256" key="2">
    <source>
        <dbReference type="ARBA" id="ARBA00023125"/>
    </source>
</evidence>
<keyword evidence="3" id="KW-0804">Transcription</keyword>
<dbReference type="InterPro" id="IPR001845">
    <property type="entry name" value="HTH_ArsR_DNA-bd_dom"/>
</dbReference>
<dbReference type="AlphaFoldDB" id="D5ECC8"/>
<evidence type="ECO:0000313" key="5">
    <source>
        <dbReference type="EMBL" id="ADE56210.1"/>
    </source>
</evidence>
<feature type="domain" description="HTH arsR-type" evidence="4">
    <location>
        <begin position="1"/>
        <end position="95"/>
    </location>
</feature>
<dbReference type="CDD" id="cd00090">
    <property type="entry name" value="HTH_ARSR"/>
    <property type="match status" value="1"/>
</dbReference>
<gene>
    <name evidence="5" type="ordered locus">Amico_0062</name>
</gene>
<reference evidence="5 6" key="1">
    <citation type="journal article" date="2010" name="Stand. Genomic Sci.">
        <title>Complete genome sequence of Aminobacterium colombiense type strain (ALA-1).</title>
        <authorList>
            <person name="Chertkov O."/>
            <person name="Sikorski J."/>
            <person name="Brambilla E."/>
            <person name="Lapidus A."/>
            <person name="Copeland A."/>
            <person name="Glavina Del Rio T."/>
            <person name="Nolan M."/>
            <person name="Lucas S."/>
            <person name="Tice H."/>
            <person name="Cheng J.F."/>
            <person name="Han C."/>
            <person name="Detter J.C."/>
            <person name="Bruce D."/>
            <person name="Tapia R."/>
            <person name="Goodwin L."/>
            <person name="Pitluck S."/>
            <person name="Liolios K."/>
            <person name="Ivanova N."/>
            <person name="Mavromatis K."/>
            <person name="Ovchinnikova G."/>
            <person name="Pati A."/>
            <person name="Chen A."/>
            <person name="Palaniappan K."/>
            <person name="Land M."/>
            <person name="Hauser L."/>
            <person name="Chang Y.J."/>
            <person name="Jeffries C.D."/>
            <person name="Spring S."/>
            <person name="Rohde M."/>
            <person name="Goker M."/>
            <person name="Bristow J."/>
            <person name="Eisen J.A."/>
            <person name="Markowitz V."/>
            <person name="Hugenholtz P."/>
            <person name="Kyrpides N.C."/>
            <person name="Klenk H.P."/>
        </authorList>
    </citation>
    <scope>NUCLEOTIDE SEQUENCE [LARGE SCALE GENOMIC DNA]</scope>
    <source>
        <strain evidence="6">DSM 12261 / ALA-1</strain>
    </source>
</reference>
<organism evidence="5 6">
    <name type="scientific">Aminobacterium colombiense (strain DSM 12261 / ALA-1)</name>
    <dbReference type="NCBI Taxonomy" id="572547"/>
    <lineage>
        <taxon>Bacteria</taxon>
        <taxon>Thermotogati</taxon>
        <taxon>Synergistota</taxon>
        <taxon>Synergistia</taxon>
        <taxon>Synergistales</taxon>
        <taxon>Aminobacteriaceae</taxon>
        <taxon>Aminobacterium</taxon>
    </lineage>
</organism>
<name>D5ECC8_AMICL</name>
<evidence type="ECO:0000259" key="4">
    <source>
        <dbReference type="PROSITE" id="PS50987"/>
    </source>
</evidence>
<dbReference type="Gene3D" id="1.10.10.10">
    <property type="entry name" value="Winged helix-like DNA-binding domain superfamily/Winged helix DNA-binding domain"/>
    <property type="match status" value="1"/>
</dbReference>
<keyword evidence="1" id="KW-0805">Transcription regulation</keyword>
<proteinExistence type="predicted"/>
<dbReference type="KEGG" id="aco:Amico_0062"/>
<dbReference type="EMBL" id="CP001997">
    <property type="protein sequence ID" value="ADE56210.1"/>
    <property type="molecule type" value="Genomic_DNA"/>
</dbReference>
<dbReference type="Proteomes" id="UP000002366">
    <property type="component" value="Chromosome"/>
</dbReference>
<protein>
    <submittedName>
        <fullName evidence="5">Transcriptional regulator, ArsR family</fullName>
    </submittedName>
</protein>
<dbReference type="SMART" id="SM00418">
    <property type="entry name" value="HTH_ARSR"/>
    <property type="match status" value="1"/>
</dbReference>
<dbReference type="GO" id="GO:0003677">
    <property type="term" value="F:DNA binding"/>
    <property type="evidence" value="ECO:0007669"/>
    <property type="project" value="UniProtKB-KW"/>
</dbReference>
<dbReference type="InterPro" id="IPR011991">
    <property type="entry name" value="ArsR-like_HTH"/>
</dbReference>
<sequence>MDASLQQEKAAIFKALGHPVRLSIVETLEKGEMCACEIAELFHFDRTTISKHLAILRDLHIIEDRKDGLHIYYSLKMRCLASMLQCVERVIQGHPVYEEHHLQCFCAARKEREDENTDIGNRLPKM</sequence>
<evidence type="ECO:0000256" key="1">
    <source>
        <dbReference type="ARBA" id="ARBA00023015"/>
    </source>
</evidence>
<dbReference type="RefSeq" id="WP_013047476.1">
    <property type="nucleotide sequence ID" value="NC_014011.1"/>
</dbReference>
<keyword evidence="2" id="KW-0238">DNA-binding</keyword>
<dbReference type="PANTHER" id="PTHR33154:SF33">
    <property type="entry name" value="TRANSCRIPTIONAL REPRESSOR SDPR"/>
    <property type="match status" value="1"/>
</dbReference>
<accession>D5ECC8</accession>
<dbReference type="STRING" id="572547.Amico_0062"/>
<evidence type="ECO:0000313" key="6">
    <source>
        <dbReference type="Proteomes" id="UP000002366"/>
    </source>
</evidence>
<dbReference type="eggNOG" id="COG0640">
    <property type="taxonomic scope" value="Bacteria"/>
</dbReference>
<dbReference type="GO" id="GO:0003700">
    <property type="term" value="F:DNA-binding transcription factor activity"/>
    <property type="evidence" value="ECO:0007669"/>
    <property type="project" value="InterPro"/>
</dbReference>
<dbReference type="NCBIfam" id="NF033788">
    <property type="entry name" value="HTH_metalloreg"/>
    <property type="match status" value="1"/>
</dbReference>